<dbReference type="InterPro" id="IPR001810">
    <property type="entry name" value="F-box_dom"/>
</dbReference>
<proteinExistence type="predicted"/>
<dbReference type="Gene3D" id="1.20.1280.50">
    <property type="match status" value="1"/>
</dbReference>
<dbReference type="InterPro" id="IPR036047">
    <property type="entry name" value="F-box-like_dom_sf"/>
</dbReference>
<evidence type="ECO:0000259" key="1">
    <source>
        <dbReference type="SMART" id="SM00256"/>
    </source>
</evidence>
<dbReference type="GO" id="GO:0031146">
    <property type="term" value="P:SCF-dependent proteasomal ubiquitin-dependent protein catabolic process"/>
    <property type="evidence" value="ECO:0007669"/>
    <property type="project" value="TreeGrafter"/>
</dbReference>
<dbReference type="InterPro" id="IPR041567">
    <property type="entry name" value="COI1_F-box"/>
</dbReference>
<name>A0A5K1BM17_9MAGN</name>
<gene>
    <name evidence="2" type="ORF">NYM_LOCUS14768</name>
</gene>
<dbReference type="PANTHER" id="PTHR13318">
    <property type="entry name" value="PARTNER OF PAIRED, ISOFORM B-RELATED"/>
    <property type="match status" value="1"/>
</dbReference>
<dbReference type="SMART" id="SM00367">
    <property type="entry name" value="LRR_CC"/>
    <property type="match status" value="5"/>
</dbReference>
<dbReference type="EMBL" id="LR721781">
    <property type="protein sequence ID" value="VVW15552.1"/>
    <property type="molecule type" value="Genomic_DNA"/>
</dbReference>
<dbReference type="FunFam" id="3.80.10.10:FF:001170">
    <property type="entry name" value="Predicted protein"/>
    <property type="match status" value="1"/>
</dbReference>
<feature type="domain" description="F-box" evidence="1">
    <location>
        <begin position="81"/>
        <end position="122"/>
    </location>
</feature>
<dbReference type="FunFam" id="1.20.1280.50:FF:000023">
    <property type="entry name" value="F-box/LRR-repeat protein 4"/>
    <property type="match status" value="1"/>
</dbReference>
<reference evidence="2" key="1">
    <citation type="submission" date="2019-09" db="EMBL/GenBank/DDBJ databases">
        <authorList>
            <person name="Zhang L."/>
        </authorList>
    </citation>
    <scope>NUCLEOTIDE SEQUENCE</scope>
</reference>
<dbReference type="Pfam" id="PF18511">
    <property type="entry name" value="F-box_5"/>
    <property type="match status" value="1"/>
</dbReference>
<dbReference type="Gramene" id="NC3G0203660.1">
    <property type="protein sequence ID" value="NC3G0203660.1:cds"/>
    <property type="gene ID" value="NC3G0203660"/>
</dbReference>
<dbReference type="CDD" id="cd22159">
    <property type="entry name" value="F-box_AtTIR1-like"/>
    <property type="match status" value="1"/>
</dbReference>
<evidence type="ECO:0000313" key="2">
    <source>
        <dbReference type="EMBL" id="VVW15552.1"/>
    </source>
</evidence>
<dbReference type="SMART" id="SM00256">
    <property type="entry name" value="FBOX"/>
    <property type="match status" value="1"/>
</dbReference>
<dbReference type="InterPro" id="IPR057207">
    <property type="entry name" value="FBXL15_LRR"/>
</dbReference>
<dbReference type="GO" id="GO:0019005">
    <property type="term" value="C:SCF ubiquitin ligase complex"/>
    <property type="evidence" value="ECO:0007669"/>
    <property type="project" value="TreeGrafter"/>
</dbReference>
<accession>A0A5K1BM17</accession>
<dbReference type="AlphaFoldDB" id="A0A5K1BM17"/>
<dbReference type="SUPFAM" id="SSF52047">
    <property type="entry name" value="RNI-like"/>
    <property type="match status" value="1"/>
</dbReference>
<dbReference type="Gene3D" id="3.80.10.10">
    <property type="entry name" value="Ribonuclease Inhibitor"/>
    <property type="match status" value="1"/>
</dbReference>
<sequence>MERTKRPYELRILTPAHFFRPQTPPPPLLRSLSPRSYLVASSTSATVFSLSLPLHMGQTTSHPPLLMDSGNTEKRDLTLDLPDDCLALVFHHLSSTADRNRCSLVCRRWLAVDSLSRYRLSLRATASLPASSLLGCRFPSLSRLTLRCDRSSLSIPDGVLLSLSSLCPNLVALRLKACRHLSDDAFHSLALPRLVEFSASSCNFGASALNSLLASSPNLESLSIKRLRGLAADPPSLHVSAAASRLRRIHLKELFNAQALAPLLAGSLQLESLTVVRCSGDWDQILEDATVKVRGLVHLHIERSHVGDRGLSAVARCASLESFNLIKTPDCTDSGVAGVAAGCRGLRRVRLDGWRMNRIGDVGLTGLAKNCRNLKELVLVGLNPTASSLGELGEGCPGVERLALCGSETIGDGELAVVAAKFRSLRKLCVKGCPVSDDGMGALARGCPELVKVKVKKCRGVSVEGVEFLKQHRPGKALEFELDEEEEVHGKDNLELVVGNERTNVAATLSPSKSIVLRARMSFLVIAGSIRRW</sequence>
<dbReference type="InterPro" id="IPR032675">
    <property type="entry name" value="LRR_dom_sf"/>
</dbReference>
<protein>
    <recommendedName>
        <fullName evidence="1">F-box domain-containing protein</fullName>
    </recommendedName>
</protein>
<dbReference type="Pfam" id="PF25372">
    <property type="entry name" value="DUF7885"/>
    <property type="match status" value="1"/>
</dbReference>
<organism evidence="2">
    <name type="scientific">Nymphaea colorata</name>
    <name type="common">pocket water lily</name>
    <dbReference type="NCBI Taxonomy" id="210225"/>
    <lineage>
        <taxon>Eukaryota</taxon>
        <taxon>Viridiplantae</taxon>
        <taxon>Streptophyta</taxon>
        <taxon>Embryophyta</taxon>
        <taxon>Tracheophyta</taxon>
        <taxon>Spermatophyta</taxon>
        <taxon>Magnoliopsida</taxon>
        <taxon>Nymphaeales</taxon>
        <taxon>Nymphaeaceae</taxon>
        <taxon>Nymphaea</taxon>
    </lineage>
</organism>
<dbReference type="SUPFAM" id="SSF81383">
    <property type="entry name" value="F-box domain"/>
    <property type="match status" value="1"/>
</dbReference>
<dbReference type="InterPro" id="IPR006553">
    <property type="entry name" value="Leu-rich_rpt_Cys-con_subtyp"/>
</dbReference>
<dbReference type="PANTHER" id="PTHR13318:SF92">
    <property type="entry name" value="F-BOX_LRR-REPEAT PROTEIN 8-RELATED"/>
    <property type="match status" value="1"/>
</dbReference>